<feature type="transmembrane region" description="Helical" evidence="1">
    <location>
        <begin position="76"/>
        <end position="94"/>
    </location>
</feature>
<accession>A0ABM1NSS8</accession>
<dbReference type="Gene3D" id="1.20.144.10">
    <property type="entry name" value="Phosphatidic acid phosphatase type 2/haloperoxidase"/>
    <property type="match status" value="1"/>
</dbReference>
<reference evidence="3" key="2">
    <citation type="journal article" date="2016" name="G3 (Bethesda)">
        <title>Genome Evolution in Three Species of Cactophilic Drosophila.</title>
        <authorList>
            <person name="Sanchez-Flores A."/>
            <person name="Penazola F."/>
            <person name="Carpinteyro-Ponce J."/>
            <person name="Nazario-Yepiz N."/>
            <person name="Abreu-Goodger C."/>
            <person name="Machado C.A."/>
            <person name="Markow T.A."/>
        </authorList>
    </citation>
    <scope>NUCLEOTIDE SEQUENCE [LARGE SCALE GENOMIC DNA]</scope>
</reference>
<proteinExistence type="predicted"/>
<evidence type="ECO:0000256" key="1">
    <source>
        <dbReference type="SAM" id="Phobius"/>
    </source>
</evidence>
<dbReference type="SUPFAM" id="SSF48317">
    <property type="entry name" value="Acid phosphatase/Vanadium-dependent haloperoxidase"/>
    <property type="match status" value="1"/>
</dbReference>
<evidence type="ECO:0000313" key="3">
    <source>
        <dbReference type="Proteomes" id="UP000694904"/>
    </source>
</evidence>
<feature type="transmembrane region" description="Helical" evidence="1">
    <location>
        <begin position="162"/>
        <end position="185"/>
    </location>
</feature>
<dbReference type="InterPro" id="IPR036938">
    <property type="entry name" value="PAP2/HPO_sf"/>
</dbReference>
<keyword evidence="3" id="KW-1185">Reference proteome</keyword>
<keyword evidence="1" id="KW-0812">Transmembrane</keyword>
<keyword evidence="1" id="KW-1133">Transmembrane helix</keyword>
<dbReference type="Pfam" id="PF01569">
    <property type="entry name" value="PAP2"/>
    <property type="match status" value="1"/>
</dbReference>
<dbReference type="SMART" id="SM00014">
    <property type="entry name" value="acidPPc"/>
    <property type="match status" value="1"/>
</dbReference>
<feature type="transmembrane region" description="Helical" evidence="1">
    <location>
        <begin position="43"/>
        <end position="64"/>
    </location>
</feature>
<feature type="domain" description="Phosphatidic acid phosphatase type 2/haloperoxidase" evidence="2">
    <location>
        <begin position="71"/>
        <end position="181"/>
    </location>
</feature>
<dbReference type="GeneID" id="108610430"/>
<reference evidence="3" key="1">
    <citation type="journal article" date="1997" name="Nucleic Acids Res.">
        <title>tRNAscan-SE: a program for improved detection of transfer RNA genes in genomic sequence.</title>
        <authorList>
            <person name="Lowe T.M."/>
            <person name="Eddy S.R."/>
        </authorList>
    </citation>
    <scope>NUCLEOTIDE SEQUENCE [LARGE SCALE GENOMIC DNA]</scope>
</reference>
<sequence length="203" mass="22863">METLKNSPAMKVISDMDVKLTDRFVSYLLQFATFKSLKIHCKFLEISCDGIAWLCTWVAFIWLINSKNLYQMQVNMLLGLLLDIVVVAVLKALVRRRRPAVVKDALVIGPDKFSFPSGHASRAFYILIFFTKLHTLPVVFWMPMTAWAVSVVISRLILKRHFILDVSAGALIGICEALFIGLIWISEETAASLLGLITEDESV</sequence>
<dbReference type="Proteomes" id="UP000694904">
    <property type="component" value="Chromosome 3"/>
</dbReference>
<evidence type="ECO:0000259" key="2">
    <source>
        <dbReference type="SMART" id="SM00014"/>
    </source>
</evidence>
<dbReference type="InterPro" id="IPR000326">
    <property type="entry name" value="PAP2/HPO"/>
</dbReference>
<evidence type="ECO:0000313" key="4">
    <source>
        <dbReference type="RefSeq" id="XP_017858014.1"/>
    </source>
</evidence>
<dbReference type="CDD" id="cd03391">
    <property type="entry name" value="PAP2_containing_2_like"/>
    <property type="match status" value="1"/>
</dbReference>
<keyword evidence="1" id="KW-0472">Membrane</keyword>
<name>A0ABM1NSS8_DROAR</name>
<protein>
    <submittedName>
        <fullName evidence="4">Phospholipid phosphatase 6</fullName>
    </submittedName>
</protein>
<dbReference type="PANTHER" id="PTHR14969:SF13">
    <property type="entry name" value="AT30094P"/>
    <property type="match status" value="1"/>
</dbReference>
<gene>
    <name evidence="4" type="primary">LOC108610430</name>
</gene>
<dbReference type="PANTHER" id="PTHR14969">
    <property type="entry name" value="SPHINGOSINE-1-PHOSPHATE PHOSPHOHYDROLASE"/>
    <property type="match status" value="1"/>
</dbReference>
<dbReference type="RefSeq" id="XP_017858014.1">
    <property type="nucleotide sequence ID" value="XM_018002525.1"/>
</dbReference>
<organism evidence="3 4">
    <name type="scientific">Drosophila arizonae</name>
    <name type="common">Fruit fly</name>
    <dbReference type="NCBI Taxonomy" id="7263"/>
    <lineage>
        <taxon>Eukaryota</taxon>
        <taxon>Metazoa</taxon>
        <taxon>Ecdysozoa</taxon>
        <taxon>Arthropoda</taxon>
        <taxon>Hexapoda</taxon>
        <taxon>Insecta</taxon>
        <taxon>Pterygota</taxon>
        <taxon>Neoptera</taxon>
        <taxon>Endopterygota</taxon>
        <taxon>Diptera</taxon>
        <taxon>Brachycera</taxon>
        <taxon>Muscomorpha</taxon>
        <taxon>Ephydroidea</taxon>
        <taxon>Drosophilidae</taxon>
        <taxon>Drosophila</taxon>
    </lineage>
</organism>
<reference evidence="4" key="3">
    <citation type="submission" date="2025-08" db="UniProtKB">
        <authorList>
            <consortium name="RefSeq"/>
        </authorList>
    </citation>
    <scope>IDENTIFICATION</scope>
    <source>
        <tissue evidence="4">Whole organism</tissue>
    </source>
</reference>